<dbReference type="InterPro" id="IPR021425">
    <property type="entry name" value="DUF3072"/>
</dbReference>
<dbReference type="EMBL" id="CP157762">
    <property type="protein sequence ID" value="XBP96380.1"/>
    <property type="molecule type" value="Genomic_DNA"/>
</dbReference>
<gene>
    <name evidence="3" type="ORF">ABUL08_13660</name>
    <name evidence="2" type="ORF">VK199_13600</name>
</gene>
<dbReference type="AlphaFoldDB" id="A0AAU8HL62"/>
<feature type="region of interest" description="Disordered" evidence="1">
    <location>
        <begin position="1"/>
        <end position="33"/>
    </location>
</feature>
<accession>A0AAU8HL62</accession>
<reference evidence="3" key="2">
    <citation type="submission" date="2024-06" db="EMBL/GenBank/DDBJ databases">
        <title>Micromonospora mangrovi CCTCC AA 2012012 genome sequences.</title>
        <authorList>
            <person name="Gao J."/>
        </authorList>
    </citation>
    <scope>NUCLEOTIDE SEQUENCE</scope>
    <source>
        <strain evidence="3">CCTCC AA 2012012</strain>
    </source>
</reference>
<name>A0AAU8HL62_9ACTN</name>
<protein>
    <submittedName>
        <fullName evidence="3">DUF3072 domain-containing protein</fullName>
    </submittedName>
</protein>
<evidence type="ECO:0000313" key="2">
    <source>
        <dbReference type="EMBL" id="XBP96380.1"/>
    </source>
</evidence>
<proteinExistence type="predicted"/>
<organism evidence="3">
    <name type="scientific">Micromonospora sp. CCTCC AA 2012012</name>
    <dbReference type="NCBI Taxonomy" id="3111921"/>
    <lineage>
        <taxon>Bacteria</taxon>
        <taxon>Bacillati</taxon>
        <taxon>Actinomycetota</taxon>
        <taxon>Actinomycetes</taxon>
        <taxon>Micromonosporales</taxon>
        <taxon>Micromonosporaceae</taxon>
        <taxon>Micromonospora</taxon>
    </lineage>
</organism>
<dbReference type="Pfam" id="PF11272">
    <property type="entry name" value="DUF3072"/>
    <property type="match status" value="1"/>
</dbReference>
<reference evidence="2" key="1">
    <citation type="submission" date="2024-01" db="EMBL/GenBank/DDBJ databases">
        <title>The genome sequence of Micromonospora mangrovi CCTCC AA 2012012.</title>
        <authorList>
            <person name="Gao J."/>
        </authorList>
    </citation>
    <scope>NUCLEOTIDE SEQUENCE</scope>
    <source>
        <strain evidence="2">CCTCC AA 2012012</strain>
    </source>
</reference>
<feature type="compositionally biased region" description="Polar residues" evidence="1">
    <location>
        <begin position="1"/>
        <end position="11"/>
    </location>
</feature>
<sequence length="73" mass="7925">MADRNSSTDGANPQAAIKDPDEWVTGEEPPTAAQESYLHTLAREAGTEVPDDLTKAEASRRIDELQEETGRGQ</sequence>
<evidence type="ECO:0000256" key="1">
    <source>
        <dbReference type="SAM" id="MobiDB-lite"/>
    </source>
</evidence>
<dbReference type="EMBL" id="CP159342">
    <property type="protein sequence ID" value="XCH77085.1"/>
    <property type="molecule type" value="Genomic_DNA"/>
</dbReference>
<dbReference type="RefSeq" id="WP_350938056.1">
    <property type="nucleotide sequence ID" value="NZ_CP157762.1"/>
</dbReference>
<evidence type="ECO:0000313" key="3">
    <source>
        <dbReference type="EMBL" id="XCH77085.1"/>
    </source>
</evidence>